<dbReference type="InterPro" id="IPR023801">
    <property type="entry name" value="His_deacetylse_dom"/>
</dbReference>
<dbReference type="Gene3D" id="3.40.800.20">
    <property type="entry name" value="Histone deacetylase domain"/>
    <property type="match status" value="1"/>
</dbReference>
<dbReference type="GO" id="GO:0004407">
    <property type="term" value="F:histone deacetylase activity"/>
    <property type="evidence" value="ECO:0007669"/>
    <property type="project" value="TreeGrafter"/>
</dbReference>
<name>A0AAN8Z309_9MAGN</name>
<accession>A0AAN8Z309</accession>
<dbReference type="GO" id="GO:0040029">
    <property type="term" value="P:epigenetic regulation of gene expression"/>
    <property type="evidence" value="ECO:0007669"/>
    <property type="project" value="TreeGrafter"/>
</dbReference>
<dbReference type="SUPFAM" id="SSF52768">
    <property type="entry name" value="Arginase/deacetylase"/>
    <property type="match status" value="1"/>
</dbReference>
<feature type="non-terminal residue" evidence="4">
    <location>
        <position position="1"/>
    </location>
</feature>
<dbReference type="GO" id="GO:0005737">
    <property type="term" value="C:cytoplasm"/>
    <property type="evidence" value="ECO:0007669"/>
    <property type="project" value="TreeGrafter"/>
</dbReference>
<dbReference type="EMBL" id="JBAMMX010000018">
    <property type="protein sequence ID" value="KAK6922801.1"/>
    <property type="molecule type" value="Genomic_DNA"/>
</dbReference>
<feature type="domain" description="Histone deacetylase" evidence="3">
    <location>
        <begin position="105"/>
        <end position="215"/>
    </location>
</feature>
<organism evidence="4 5">
    <name type="scientific">Dillenia turbinata</name>
    <dbReference type="NCBI Taxonomy" id="194707"/>
    <lineage>
        <taxon>Eukaryota</taxon>
        <taxon>Viridiplantae</taxon>
        <taxon>Streptophyta</taxon>
        <taxon>Embryophyta</taxon>
        <taxon>Tracheophyta</taxon>
        <taxon>Spermatophyta</taxon>
        <taxon>Magnoliopsida</taxon>
        <taxon>eudicotyledons</taxon>
        <taxon>Gunneridae</taxon>
        <taxon>Pentapetalae</taxon>
        <taxon>Dilleniales</taxon>
        <taxon>Dilleniaceae</taxon>
        <taxon>Dillenia</taxon>
    </lineage>
</organism>
<keyword evidence="2" id="KW-0156">Chromatin regulator</keyword>
<reference evidence="4 5" key="1">
    <citation type="submission" date="2023-12" db="EMBL/GenBank/DDBJ databases">
        <title>A high-quality genome assembly for Dillenia turbinata (Dilleniales).</title>
        <authorList>
            <person name="Chanderbali A."/>
        </authorList>
    </citation>
    <scope>NUCLEOTIDE SEQUENCE [LARGE SCALE GENOMIC DNA]</scope>
    <source>
        <strain evidence="4">LSX21</strain>
        <tissue evidence="4">Leaf</tissue>
    </source>
</reference>
<dbReference type="Pfam" id="PF00850">
    <property type="entry name" value="Hist_deacetyl"/>
    <property type="match status" value="1"/>
</dbReference>
<sequence length="224" mass="24225">KINFKLIDRSEVCLVILKRIVISICVSQCEPHTRSGRRYSVGIIRPSIPCSIAKKDHNAPNGINLSDGKIIYSVAAAIGHNEEAHPESHFTFPAIYHGSEIFELQNFAPASVDDIAKVHARPYAMEQALEKGIIYIDGSGSTYVTATTFEESLVAAGAGISLIDSVVAASKTRQDPPMGFALIRPPGHHAIPKGPMGCCVLGNMAIAARYAQHLYSMMTRTYSS</sequence>
<gene>
    <name evidence="4" type="ORF">RJ641_011105</name>
</gene>
<dbReference type="GO" id="GO:0000118">
    <property type="term" value="C:histone deacetylase complex"/>
    <property type="evidence" value="ECO:0007669"/>
    <property type="project" value="TreeGrafter"/>
</dbReference>
<comment type="caution">
    <text evidence="4">The sequence shown here is derived from an EMBL/GenBank/DDBJ whole genome shotgun (WGS) entry which is preliminary data.</text>
</comment>
<evidence type="ECO:0000313" key="4">
    <source>
        <dbReference type="EMBL" id="KAK6922801.1"/>
    </source>
</evidence>
<keyword evidence="1" id="KW-0678">Repressor</keyword>
<keyword evidence="5" id="KW-1185">Reference proteome</keyword>
<evidence type="ECO:0000313" key="5">
    <source>
        <dbReference type="Proteomes" id="UP001370490"/>
    </source>
</evidence>
<proteinExistence type="predicted"/>
<dbReference type="PANTHER" id="PTHR10625">
    <property type="entry name" value="HISTONE DEACETYLASE HDAC1-RELATED"/>
    <property type="match status" value="1"/>
</dbReference>
<evidence type="ECO:0000259" key="3">
    <source>
        <dbReference type="Pfam" id="PF00850"/>
    </source>
</evidence>
<dbReference type="AlphaFoldDB" id="A0AAN8Z309"/>
<dbReference type="InterPro" id="IPR023696">
    <property type="entry name" value="Ureohydrolase_dom_sf"/>
</dbReference>
<dbReference type="Proteomes" id="UP001370490">
    <property type="component" value="Unassembled WGS sequence"/>
</dbReference>
<protein>
    <submittedName>
        <fullName evidence="4">Histone deacetylase domain</fullName>
    </submittedName>
</protein>
<evidence type="ECO:0000256" key="2">
    <source>
        <dbReference type="ARBA" id="ARBA00022853"/>
    </source>
</evidence>
<dbReference type="PANTHER" id="PTHR10625:SF11">
    <property type="entry name" value="HISTONE DEACETYLASE 14, CHLOROPLASTIC"/>
    <property type="match status" value="1"/>
</dbReference>
<dbReference type="InterPro" id="IPR037138">
    <property type="entry name" value="His_deacetylse_dom_sf"/>
</dbReference>
<evidence type="ECO:0000256" key="1">
    <source>
        <dbReference type="ARBA" id="ARBA00022491"/>
    </source>
</evidence>